<name>K9UAG0_CHAP6</name>
<accession>K9UAG0</accession>
<dbReference type="EMBL" id="CP003600">
    <property type="protein sequence ID" value="AFY91795.1"/>
    <property type="molecule type" value="Genomic_DNA"/>
</dbReference>
<dbReference type="OrthoDB" id="939976at2"/>
<dbReference type="KEGG" id="cmp:Cha6605_0508"/>
<organism evidence="1 2">
    <name type="scientific">Chamaesiphon minutus (strain ATCC 27169 / PCC 6605)</name>
    <dbReference type="NCBI Taxonomy" id="1173020"/>
    <lineage>
        <taxon>Bacteria</taxon>
        <taxon>Bacillati</taxon>
        <taxon>Cyanobacteriota</taxon>
        <taxon>Cyanophyceae</taxon>
        <taxon>Gomontiellales</taxon>
        <taxon>Chamaesiphonaceae</taxon>
        <taxon>Chamaesiphon</taxon>
    </lineage>
</organism>
<evidence type="ECO:0000313" key="2">
    <source>
        <dbReference type="Proteomes" id="UP000010366"/>
    </source>
</evidence>
<dbReference type="AlphaFoldDB" id="K9UAG0"/>
<reference evidence="1 2" key="1">
    <citation type="submission" date="2012-05" db="EMBL/GenBank/DDBJ databases">
        <title>Finished chromosome of genome of Chamaesiphon sp. PCC 6605.</title>
        <authorList>
            <consortium name="US DOE Joint Genome Institute"/>
            <person name="Gugger M."/>
            <person name="Coursin T."/>
            <person name="Rippka R."/>
            <person name="Tandeau De Marsac N."/>
            <person name="Huntemann M."/>
            <person name="Wei C.-L."/>
            <person name="Han J."/>
            <person name="Detter J.C."/>
            <person name="Han C."/>
            <person name="Tapia R."/>
            <person name="Chen A."/>
            <person name="Kyrpides N."/>
            <person name="Mavromatis K."/>
            <person name="Markowitz V."/>
            <person name="Szeto E."/>
            <person name="Ivanova N."/>
            <person name="Pagani I."/>
            <person name="Pati A."/>
            <person name="Goodwin L."/>
            <person name="Nordberg H.P."/>
            <person name="Cantor M.N."/>
            <person name="Hua S.X."/>
            <person name="Woyke T."/>
            <person name="Kerfeld C.A."/>
        </authorList>
    </citation>
    <scope>NUCLEOTIDE SEQUENCE [LARGE SCALE GENOMIC DNA]</scope>
    <source>
        <strain evidence="2">ATCC 27169 / PCC 6605</strain>
    </source>
</reference>
<dbReference type="RefSeq" id="WP_015157989.1">
    <property type="nucleotide sequence ID" value="NC_019697.1"/>
</dbReference>
<proteinExistence type="predicted"/>
<dbReference type="Proteomes" id="UP000010366">
    <property type="component" value="Chromosome"/>
</dbReference>
<dbReference type="Pfam" id="PF17914">
    <property type="entry name" value="HopA1"/>
    <property type="match status" value="1"/>
</dbReference>
<dbReference type="InterPro" id="IPR040871">
    <property type="entry name" value="HopA1"/>
</dbReference>
<dbReference type="eggNOG" id="COG4403">
    <property type="taxonomic scope" value="Bacteria"/>
</dbReference>
<keyword evidence="2" id="KW-1185">Reference proteome</keyword>
<dbReference type="HOGENOM" id="CLU_766668_0_0_3"/>
<dbReference type="PATRIC" id="fig|1173020.3.peg.605"/>
<gene>
    <name evidence="1" type="ORF">Cha6605_0508</name>
</gene>
<sequence length="329" mass="36607">MVSNFQQVFVEIVNNIEIAPDLTISHPDYPPLTIDPDLYARFSQIPIPLQTKFLTDRVRNYLYNVYFTGSLPTIAATAAAAGLGSPITNNLINGVDIDFYRRLQQSNTSRGYFDINWRVVAETDDGELIISKDGLNLHVDRQHHLPPNFHNATIDDTIPIYLPHSLVGVNTYIMVGNAGSPQQRDLQADDDPLSVKVYFNFTPDAAVAIAQQLTSQLNQLGIAFEFAVLHDPAFFYRYDAATLWLSQANYLKAQPYLINIYQAHQSEFSPQVPLFTKQLAPGLAIAEVPLTTTDSFGRHRCELVARGLVSAELPTENSATASSLSEKHI</sequence>
<evidence type="ECO:0000313" key="1">
    <source>
        <dbReference type="EMBL" id="AFY91795.1"/>
    </source>
</evidence>
<protein>
    <submittedName>
        <fullName evidence="1">Uncharacterized protein</fullName>
    </submittedName>
</protein>